<sequence>MRPTRTTAPVLAFSLVLLAGACGEGTSQSADDPAATSASPEPTATAEPVAPVDFGSEPTISPSYKDAALRAVDDELITMVPTVLPEGWTTVGGGYSPDPQWWRMEFTAPSGDVVLDQLPGTSADAMAEAEVTETAGIDLTDWGTGTWSAWDHDGATVLAYDLKGSTVVLQGPDVETVRSLAESLLPAEDAVDQEG</sequence>
<organism evidence="2">
    <name type="scientific">freshwater metagenome</name>
    <dbReference type="NCBI Taxonomy" id="449393"/>
    <lineage>
        <taxon>unclassified sequences</taxon>
        <taxon>metagenomes</taxon>
        <taxon>ecological metagenomes</taxon>
    </lineage>
</organism>
<gene>
    <name evidence="2" type="ORF">UFOPK3662_03114</name>
</gene>
<dbReference type="PROSITE" id="PS51257">
    <property type="entry name" value="PROKAR_LIPOPROTEIN"/>
    <property type="match status" value="1"/>
</dbReference>
<protein>
    <submittedName>
        <fullName evidence="2">Unannotated protein</fullName>
    </submittedName>
</protein>
<dbReference type="EMBL" id="CAFBMW010000033">
    <property type="protein sequence ID" value="CAB4959292.1"/>
    <property type="molecule type" value="Genomic_DNA"/>
</dbReference>
<reference evidence="2" key="1">
    <citation type="submission" date="2020-05" db="EMBL/GenBank/DDBJ databases">
        <authorList>
            <person name="Chiriac C."/>
            <person name="Salcher M."/>
            <person name="Ghai R."/>
            <person name="Kavagutti S V."/>
        </authorList>
    </citation>
    <scope>NUCLEOTIDE SEQUENCE</scope>
</reference>
<dbReference type="AlphaFoldDB" id="A0A6J7KXK4"/>
<name>A0A6J7KXK4_9ZZZZ</name>
<accession>A0A6J7KXK4</accession>
<evidence type="ECO:0000256" key="1">
    <source>
        <dbReference type="SAM" id="MobiDB-lite"/>
    </source>
</evidence>
<feature type="compositionally biased region" description="Low complexity" evidence="1">
    <location>
        <begin position="29"/>
        <end position="53"/>
    </location>
</feature>
<proteinExistence type="predicted"/>
<feature type="region of interest" description="Disordered" evidence="1">
    <location>
        <begin position="25"/>
        <end position="58"/>
    </location>
</feature>
<evidence type="ECO:0000313" key="2">
    <source>
        <dbReference type="EMBL" id="CAB4959292.1"/>
    </source>
</evidence>